<dbReference type="Proteomes" id="UP000807371">
    <property type="component" value="Unassembled WGS sequence"/>
</dbReference>
<proteinExistence type="predicted"/>
<protein>
    <submittedName>
        <fullName evidence="1">Uncharacterized protein</fullName>
    </submittedName>
</protein>
<reference evidence="1 2" key="1">
    <citation type="submission" date="2020-09" db="EMBL/GenBank/DDBJ databases">
        <title>Biosynthesis of the nuclear factor of activated T cells inhibitor NFAT-133 and its congeners in Streptomyces pactum.</title>
        <authorList>
            <person name="Zhou W."/>
            <person name="Posri P."/>
            <person name="Abugrain M.E."/>
            <person name="Weisberg A.J."/>
            <person name="Chang J.H."/>
            <person name="Mahmud T."/>
        </authorList>
    </citation>
    <scope>NUCLEOTIDE SEQUENCE [LARGE SCALE GENOMIC DNA]</scope>
    <source>
        <strain evidence="1 2">ATCC 27456</strain>
    </source>
</reference>
<comment type="caution">
    <text evidence="1">The sequence shown here is derived from an EMBL/GenBank/DDBJ whole genome shotgun (WGS) entry which is preliminary data.</text>
</comment>
<dbReference type="RefSeq" id="WP_197992270.1">
    <property type="nucleotide sequence ID" value="NZ_JACYXC010000001.1"/>
</dbReference>
<evidence type="ECO:0000313" key="2">
    <source>
        <dbReference type="Proteomes" id="UP000807371"/>
    </source>
</evidence>
<evidence type="ECO:0000313" key="1">
    <source>
        <dbReference type="EMBL" id="MBH5338176.1"/>
    </source>
</evidence>
<accession>A0ABS0NSQ9</accession>
<organism evidence="1 2">
    <name type="scientific">Streptomyces pactum</name>
    <dbReference type="NCBI Taxonomy" id="68249"/>
    <lineage>
        <taxon>Bacteria</taxon>
        <taxon>Bacillati</taxon>
        <taxon>Actinomycetota</taxon>
        <taxon>Actinomycetes</taxon>
        <taxon>Kitasatosporales</taxon>
        <taxon>Streptomycetaceae</taxon>
        <taxon>Streptomyces</taxon>
    </lineage>
</organism>
<name>A0ABS0NSQ9_9ACTN</name>
<gene>
    <name evidence="1" type="ORF">IHE55_26685</name>
</gene>
<dbReference type="EMBL" id="JACYXC010000001">
    <property type="protein sequence ID" value="MBH5338176.1"/>
    <property type="molecule type" value="Genomic_DNA"/>
</dbReference>
<keyword evidence="2" id="KW-1185">Reference proteome</keyword>
<sequence length="303" mass="31654">MLLGPGAPSPAVIETLTGSPFGVQLEAGTLPLFDPYGWDPERGLDAAVELLGWRCARTAGGTPAEALDRLRTACGRGPVLAGPLDMGLLLHQPGTPTADGGDHYVVVLAADGDTVLLHDPHGHPYVTLPSAVFLDAWRGESVPYTGEPFVLRDRFVRERHVPVGEALRRSLPRAVGWLAGRDDLPVRAGTLGGRAAVERLASLTDRGLDPGVRAFLTHFAVRVGARRLADAADCLAGLGLTGAAEAAAGQARALGAVQYPLVVSDDRAAAEALRRLAPGYDRLHDRLRQALATAPSPAPPTGA</sequence>